<evidence type="ECO:0000313" key="3">
    <source>
        <dbReference type="Proteomes" id="UP001157006"/>
    </source>
</evidence>
<keyword evidence="3" id="KW-1185">Reference proteome</keyword>
<proteinExistence type="predicted"/>
<feature type="compositionally biased region" description="Low complexity" evidence="1">
    <location>
        <begin position="34"/>
        <end position="44"/>
    </location>
</feature>
<accession>A0AAV0ZNK0</accession>
<protein>
    <submittedName>
        <fullName evidence="2">Uncharacterized protein</fullName>
    </submittedName>
</protein>
<organism evidence="2 3">
    <name type="scientific">Vicia faba</name>
    <name type="common">Broad bean</name>
    <name type="synonym">Faba vulgaris</name>
    <dbReference type="NCBI Taxonomy" id="3906"/>
    <lineage>
        <taxon>Eukaryota</taxon>
        <taxon>Viridiplantae</taxon>
        <taxon>Streptophyta</taxon>
        <taxon>Embryophyta</taxon>
        <taxon>Tracheophyta</taxon>
        <taxon>Spermatophyta</taxon>
        <taxon>Magnoliopsida</taxon>
        <taxon>eudicotyledons</taxon>
        <taxon>Gunneridae</taxon>
        <taxon>Pentapetalae</taxon>
        <taxon>rosids</taxon>
        <taxon>fabids</taxon>
        <taxon>Fabales</taxon>
        <taxon>Fabaceae</taxon>
        <taxon>Papilionoideae</taxon>
        <taxon>50 kb inversion clade</taxon>
        <taxon>NPAAA clade</taxon>
        <taxon>Hologalegina</taxon>
        <taxon>IRL clade</taxon>
        <taxon>Fabeae</taxon>
        <taxon>Vicia</taxon>
    </lineage>
</organism>
<evidence type="ECO:0000256" key="1">
    <source>
        <dbReference type="SAM" id="MobiDB-lite"/>
    </source>
</evidence>
<dbReference type="AlphaFoldDB" id="A0AAV0ZNK0"/>
<reference evidence="2 3" key="1">
    <citation type="submission" date="2023-01" db="EMBL/GenBank/DDBJ databases">
        <authorList>
            <person name="Kreplak J."/>
        </authorList>
    </citation>
    <scope>NUCLEOTIDE SEQUENCE [LARGE SCALE GENOMIC DNA]</scope>
</reference>
<sequence length="189" mass="22158">MSLNLDIPATSARISLYLLIGSRHQSNRDHHTPVTDLPLPTTVDRSPNEPSVNDSQPPRGLPCQSEIQPSSTHHRRAGTLNATTPRQHISSLSHYLTATLRLQTPWNLSPTSLIQGNFHLLWLYDCYEVFGWIVSGFENLEWVCSKRRREYWEKERCSLSLYEIYDIYVFHYYYLNRQVSPYGWIFRIF</sequence>
<dbReference type="Proteomes" id="UP001157006">
    <property type="component" value="Chromosome 2"/>
</dbReference>
<dbReference type="EMBL" id="OX451737">
    <property type="protein sequence ID" value="CAI8598633.1"/>
    <property type="molecule type" value="Genomic_DNA"/>
</dbReference>
<evidence type="ECO:0000313" key="2">
    <source>
        <dbReference type="EMBL" id="CAI8598633.1"/>
    </source>
</evidence>
<feature type="region of interest" description="Disordered" evidence="1">
    <location>
        <begin position="26"/>
        <end position="77"/>
    </location>
</feature>
<name>A0AAV0ZNK0_VICFA</name>
<gene>
    <name evidence="2" type="ORF">VFH_II137360</name>
</gene>